<dbReference type="PANTHER" id="PTHR43884:SF20">
    <property type="entry name" value="ACYL-COA DEHYDROGENASE FADE28"/>
    <property type="match status" value="1"/>
</dbReference>
<evidence type="ECO:0000256" key="5">
    <source>
        <dbReference type="ARBA" id="ARBA00023002"/>
    </source>
</evidence>
<evidence type="ECO:0000256" key="1">
    <source>
        <dbReference type="ARBA" id="ARBA00001974"/>
    </source>
</evidence>
<dbReference type="SUPFAM" id="SSF56645">
    <property type="entry name" value="Acyl-CoA dehydrogenase NM domain-like"/>
    <property type="match status" value="1"/>
</dbReference>
<evidence type="ECO:0000256" key="3">
    <source>
        <dbReference type="ARBA" id="ARBA00022630"/>
    </source>
</evidence>
<evidence type="ECO:0000256" key="2">
    <source>
        <dbReference type="ARBA" id="ARBA00009347"/>
    </source>
</evidence>
<reference evidence="6 7" key="1">
    <citation type="journal article" date="2011" name="J. Bacteriol.">
        <title>Genome sequence of strain IMCC3088, a proteorhodopsin-containing marine bacterium belonging to the OM60/NOR5 clade.</title>
        <authorList>
            <person name="Jang Y."/>
            <person name="Oh H.M."/>
            <person name="Kang I."/>
            <person name="Lee K."/>
            <person name="Yang S.J."/>
            <person name="Cho J.C."/>
        </authorList>
    </citation>
    <scope>NUCLEOTIDE SEQUENCE [LARGE SCALE GENOMIC DNA]</scope>
    <source>
        <strain evidence="6 7">IMCC3088</strain>
    </source>
</reference>
<evidence type="ECO:0000256" key="4">
    <source>
        <dbReference type="ARBA" id="ARBA00022827"/>
    </source>
</evidence>
<dbReference type="Gene3D" id="1.10.540.10">
    <property type="entry name" value="Acyl-CoA dehydrogenase/oxidase, N-terminal domain"/>
    <property type="match status" value="1"/>
</dbReference>
<dbReference type="InterPro" id="IPR036250">
    <property type="entry name" value="AcylCo_DH-like_C"/>
</dbReference>
<dbReference type="InterPro" id="IPR037069">
    <property type="entry name" value="AcylCoA_DH/ox_N_sf"/>
</dbReference>
<keyword evidence="3" id="KW-0285">Flavoprotein</keyword>
<dbReference type="RefSeq" id="WP_009576797.1">
    <property type="nucleotide sequence ID" value="NZ_AEIG01000086.1"/>
</dbReference>
<dbReference type="InterPro" id="IPR009075">
    <property type="entry name" value="AcylCo_DH/oxidase_C"/>
</dbReference>
<evidence type="ECO:0000313" key="7">
    <source>
        <dbReference type="Proteomes" id="UP000005615"/>
    </source>
</evidence>
<dbReference type="eggNOG" id="COG1960">
    <property type="taxonomic scope" value="Bacteria"/>
</dbReference>
<keyword evidence="5" id="KW-0560">Oxidoreductase</keyword>
<gene>
    <name evidence="6" type="ORF">IMCC3088_2639</name>
</gene>
<keyword evidence="7" id="KW-1185">Reference proteome</keyword>
<protein>
    <submittedName>
        <fullName evidence="6">Acyl-CoA dehydrogenase</fullName>
    </submittedName>
</protein>
<comment type="similarity">
    <text evidence="2">Belongs to the acyl-CoA dehydrogenase family.</text>
</comment>
<dbReference type="Proteomes" id="UP000005615">
    <property type="component" value="Unassembled WGS sequence"/>
</dbReference>
<dbReference type="EMBL" id="AEIG01000086">
    <property type="protein sequence ID" value="EGG28686.1"/>
    <property type="molecule type" value="Genomic_DNA"/>
</dbReference>
<dbReference type="Gene3D" id="1.20.140.10">
    <property type="entry name" value="Butyryl-CoA Dehydrogenase, subunit A, domain 3"/>
    <property type="match status" value="1"/>
</dbReference>
<dbReference type="InterPro" id="IPR013786">
    <property type="entry name" value="AcylCoA_DH/ox_N"/>
</dbReference>
<accession>F3L4N8</accession>
<dbReference type="GO" id="GO:0050660">
    <property type="term" value="F:flavin adenine dinucleotide binding"/>
    <property type="evidence" value="ECO:0007669"/>
    <property type="project" value="InterPro"/>
</dbReference>
<dbReference type="Pfam" id="PF00441">
    <property type="entry name" value="Acyl-CoA_dh_1"/>
    <property type="match status" value="1"/>
</dbReference>
<dbReference type="OrthoDB" id="7053515at2"/>
<organism evidence="6 7">
    <name type="scientific">Aequoribacter fuscus</name>
    <dbReference type="NCBI Taxonomy" id="2518989"/>
    <lineage>
        <taxon>Bacteria</taxon>
        <taxon>Pseudomonadati</taxon>
        <taxon>Pseudomonadota</taxon>
        <taxon>Gammaproteobacteria</taxon>
        <taxon>Cellvibrionales</taxon>
        <taxon>Halieaceae</taxon>
        <taxon>Aequoribacter</taxon>
    </lineage>
</organism>
<dbReference type="STRING" id="2518989.IMCC3088_2639"/>
<dbReference type="SUPFAM" id="SSF47203">
    <property type="entry name" value="Acyl-CoA dehydrogenase C-terminal domain-like"/>
    <property type="match status" value="1"/>
</dbReference>
<comment type="cofactor">
    <cofactor evidence="1">
        <name>FAD</name>
        <dbReference type="ChEBI" id="CHEBI:57692"/>
    </cofactor>
</comment>
<keyword evidence="4" id="KW-0274">FAD</keyword>
<dbReference type="AlphaFoldDB" id="F3L4N8"/>
<dbReference type="Pfam" id="PF02771">
    <property type="entry name" value="Acyl-CoA_dh_N"/>
    <property type="match status" value="1"/>
</dbReference>
<evidence type="ECO:0000313" key="6">
    <source>
        <dbReference type="EMBL" id="EGG28686.1"/>
    </source>
</evidence>
<comment type="caution">
    <text evidence="6">The sequence shown here is derived from an EMBL/GenBank/DDBJ whole genome shotgun (WGS) entry which is preliminary data.</text>
</comment>
<dbReference type="GO" id="GO:0003995">
    <property type="term" value="F:acyl-CoA dehydrogenase activity"/>
    <property type="evidence" value="ECO:0007669"/>
    <property type="project" value="TreeGrafter"/>
</dbReference>
<sequence>MDFTFTDDQLAFRDSVQSMLENEVTTTSIRERWTSDSGENADMLTMLNEMGMSSLLVPESCGGLGMDLVDFVLLAEACGKAALPESIVEDAVVAGGLLADLLHLGINTDQVQELLSAVAAGEARVGCAHIINPYSNFAQQKDWMLLTNGNDVHLVPKSELKFTALKSVDPSRRLQKIDWTPSRKTRVADGEVGAGLQRATLNRGALAAAAQLLGLAQAMVQQAVDYASTREQFGKAIGTNQAVKHLMADCAVQIEFAKPAVYRAAYTVGVAPQRADWAVSHAKTAAGAAAELSARNATQVHGAMGYTWECDLHIWVKRAWALAKEWGDAGFHKNRIHEWLLQPNALLGPEFTFGKRYIDNTDSAAA</sequence>
<name>F3L4N8_9GAMM</name>
<dbReference type="InterPro" id="IPR009100">
    <property type="entry name" value="AcylCoA_DH/oxidase_NM_dom_sf"/>
</dbReference>
<proteinExistence type="inferred from homology"/>
<dbReference type="PANTHER" id="PTHR43884">
    <property type="entry name" value="ACYL-COA DEHYDROGENASE"/>
    <property type="match status" value="1"/>
</dbReference>